<dbReference type="SUPFAM" id="SSF51971">
    <property type="entry name" value="Nucleotide-binding domain"/>
    <property type="match status" value="2"/>
</dbReference>
<dbReference type="Proteomes" id="UP001550628">
    <property type="component" value="Unassembled WGS sequence"/>
</dbReference>
<name>A0ABV2WL45_9NOCA</name>
<comment type="similarity">
    <text evidence="2">Belongs to the ferredoxin--NADP reductase type 1 family.</text>
</comment>
<dbReference type="PRINTS" id="PR00419">
    <property type="entry name" value="ADXRDTASE"/>
</dbReference>
<dbReference type="InterPro" id="IPR023753">
    <property type="entry name" value="FAD/NAD-binding_dom"/>
</dbReference>
<keyword evidence="4" id="KW-0285">Flavoprotein</keyword>
<dbReference type="PANTHER" id="PTHR48467">
    <property type="entry name" value="GLUTAMATE SYNTHASE 1 [NADH], CHLOROPLASTIC-LIKE"/>
    <property type="match status" value="1"/>
</dbReference>
<feature type="domain" description="4Fe-4S ferredoxin-type" evidence="12">
    <location>
        <begin position="37"/>
        <end position="66"/>
    </location>
</feature>
<evidence type="ECO:0000256" key="1">
    <source>
        <dbReference type="ARBA" id="ARBA00001974"/>
    </source>
</evidence>
<dbReference type="EMBL" id="JBEYBF010000003">
    <property type="protein sequence ID" value="MEU1951609.1"/>
    <property type="molecule type" value="Genomic_DNA"/>
</dbReference>
<dbReference type="SUPFAM" id="SSF54862">
    <property type="entry name" value="4Fe-4S ferredoxins"/>
    <property type="match status" value="1"/>
</dbReference>
<evidence type="ECO:0000256" key="3">
    <source>
        <dbReference type="ARBA" id="ARBA00013223"/>
    </source>
</evidence>
<reference evidence="13 14" key="1">
    <citation type="submission" date="2024-06" db="EMBL/GenBank/DDBJ databases">
        <title>The Natural Products Discovery Center: Release of the First 8490 Sequenced Strains for Exploring Actinobacteria Biosynthetic Diversity.</title>
        <authorList>
            <person name="Kalkreuter E."/>
            <person name="Kautsar S.A."/>
            <person name="Yang D."/>
            <person name="Bader C.D."/>
            <person name="Teijaro C.N."/>
            <person name="Fluegel L."/>
            <person name="Davis C.M."/>
            <person name="Simpson J.R."/>
            <person name="Lauterbach L."/>
            <person name="Steele A.D."/>
            <person name="Gui C."/>
            <person name="Meng S."/>
            <person name="Li G."/>
            <person name="Viehrig K."/>
            <person name="Ye F."/>
            <person name="Su P."/>
            <person name="Kiefer A.F."/>
            <person name="Nichols A."/>
            <person name="Cepeda A.J."/>
            <person name="Yan W."/>
            <person name="Fan B."/>
            <person name="Jiang Y."/>
            <person name="Adhikari A."/>
            <person name="Zheng C.-J."/>
            <person name="Schuster L."/>
            <person name="Cowan T.M."/>
            <person name="Smanski M.J."/>
            <person name="Chevrette M.G."/>
            <person name="De Carvalho L.P.S."/>
            <person name="Shen B."/>
        </authorList>
    </citation>
    <scope>NUCLEOTIDE SEQUENCE [LARGE SCALE GENOMIC DNA]</scope>
    <source>
        <strain evidence="13 14">NPDC019708</strain>
    </source>
</reference>
<dbReference type="Gene3D" id="3.50.50.60">
    <property type="entry name" value="FAD/NAD(P)-binding domain"/>
    <property type="match status" value="1"/>
</dbReference>
<accession>A0ABV2WL45</accession>
<evidence type="ECO:0000256" key="11">
    <source>
        <dbReference type="ARBA" id="ARBA00047776"/>
    </source>
</evidence>
<evidence type="ECO:0000313" key="13">
    <source>
        <dbReference type="EMBL" id="MEU1951609.1"/>
    </source>
</evidence>
<evidence type="ECO:0000256" key="7">
    <source>
        <dbReference type="ARBA" id="ARBA00022857"/>
    </source>
</evidence>
<evidence type="ECO:0000256" key="4">
    <source>
        <dbReference type="ARBA" id="ARBA00022630"/>
    </source>
</evidence>
<keyword evidence="5" id="KW-0479">Metal-binding</keyword>
<evidence type="ECO:0000259" key="12">
    <source>
        <dbReference type="PROSITE" id="PS51379"/>
    </source>
</evidence>
<keyword evidence="14" id="KW-1185">Reference proteome</keyword>
<dbReference type="PANTHER" id="PTHR48467:SF1">
    <property type="entry name" value="GLUTAMATE SYNTHASE 1 [NADH], CHLOROPLASTIC-LIKE"/>
    <property type="match status" value="1"/>
</dbReference>
<dbReference type="RefSeq" id="WP_356953656.1">
    <property type="nucleotide sequence ID" value="NZ_JBEYBD010000001.1"/>
</dbReference>
<organism evidence="13 14">
    <name type="scientific">Nocardia rhamnosiphila</name>
    <dbReference type="NCBI Taxonomy" id="426716"/>
    <lineage>
        <taxon>Bacteria</taxon>
        <taxon>Bacillati</taxon>
        <taxon>Actinomycetota</taxon>
        <taxon>Actinomycetes</taxon>
        <taxon>Mycobacteriales</taxon>
        <taxon>Nocardiaceae</taxon>
        <taxon>Nocardia</taxon>
    </lineage>
</organism>
<comment type="cofactor">
    <cofactor evidence="1">
        <name>FAD</name>
        <dbReference type="ChEBI" id="CHEBI:57692"/>
    </cofactor>
</comment>
<dbReference type="InterPro" id="IPR055275">
    <property type="entry name" value="Ferredox_Rdtase"/>
</dbReference>
<protein>
    <recommendedName>
        <fullName evidence="3">ferredoxin--NADP(+) reductase</fullName>
        <ecNumber evidence="3">1.18.1.2</ecNumber>
    </recommendedName>
</protein>
<evidence type="ECO:0000256" key="6">
    <source>
        <dbReference type="ARBA" id="ARBA00022827"/>
    </source>
</evidence>
<dbReference type="Pfam" id="PF07992">
    <property type="entry name" value="Pyr_redox_2"/>
    <property type="match status" value="1"/>
</dbReference>
<keyword evidence="7" id="KW-0521">NADP</keyword>
<keyword evidence="6" id="KW-0274">FAD</keyword>
<dbReference type="InterPro" id="IPR017896">
    <property type="entry name" value="4Fe4S_Fe-S-bd"/>
</dbReference>
<feature type="domain" description="4Fe-4S ferredoxin-type" evidence="12">
    <location>
        <begin position="1"/>
        <end position="29"/>
    </location>
</feature>
<comment type="catalytic activity">
    <reaction evidence="11">
        <text>2 reduced [2Fe-2S]-[ferredoxin] + NADP(+) + H(+) = 2 oxidized [2Fe-2S]-[ferredoxin] + NADPH</text>
        <dbReference type="Rhea" id="RHEA:20125"/>
        <dbReference type="Rhea" id="RHEA-COMP:10000"/>
        <dbReference type="Rhea" id="RHEA-COMP:10001"/>
        <dbReference type="ChEBI" id="CHEBI:15378"/>
        <dbReference type="ChEBI" id="CHEBI:33737"/>
        <dbReference type="ChEBI" id="CHEBI:33738"/>
        <dbReference type="ChEBI" id="CHEBI:57783"/>
        <dbReference type="ChEBI" id="CHEBI:58349"/>
        <dbReference type="EC" id="1.18.1.2"/>
    </reaction>
</comment>
<evidence type="ECO:0000313" key="14">
    <source>
        <dbReference type="Proteomes" id="UP001550628"/>
    </source>
</evidence>
<keyword evidence="8" id="KW-0560">Oxidoreductase</keyword>
<dbReference type="Gene3D" id="3.40.50.720">
    <property type="entry name" value="NAD(P)-binding Rossmann-like Domain"/>
    <property type="match status" value="1"/>
</dbReference>
<evidence type="ECO:0000256" key="5">
    <source>
        <dbReference type="ARBA" id="ARBA00022723"/>
    </source>
</evidence>
<evidence type="ECO:0000256" key="2">
    <source>
        <dbReference type="ARBA" id="ARBA00008312"/>
    </source>
</evidence>
<evidence type="ECO:0000256" key="8">
    <source>
        <dbReference type="ARBA" id="ARBA00023002"/>
    </source>
</evidence>
<dbReference type="PROSITE" id="PS00198">
    <property type="entry name" value="4FE4S_FER_1"/>
    <property type="match status" value="1"/>
</dbReference>
<dbReference type="InterPro" id="IPR036188">
    <property type="entry name" value="FAD/NAD-bd_sf"/>
</dbReference>
<dbReference type="InterPro" id="IPR021163">
    <property type="entry name" value="Ferredox_Rdtase_adrenod"/>
</dbReference>
<dbReference type="PROSITE" id="PS51379">
    <property type="entry name" value="4FE4S_FER_2"/>
    <property type="match status" value="2"/>
</dbReference>
<proteinExistence type="inferred from homology"/>
<evidence type="ECO:0000256" key="9">
    <source>
        <dbReference type="ARBA" id="ARBA00023004"/>
    </source>
</evidence>
<sequence>MAYVITQRCCNDASCVAECPVDCIRPRPGDPRFASAEMLYIDPDTCIDCGACYEACPVDAIYAEEDLPAHLDGFRDVNAGFFARHPLEPDMSAPPPVRRLAKNLGTLRVAIVGTGPAACYAAEQLLGAGTVEVEMFDRLPTPWGLARYGVAPDHAQTRGVTDMFASAFKRDALQMYLNTEIGTHIGHAELRESAHAVIYAVGAPADRRLDVPGEDLTGSVSATEFVAWYNGNPGYADRVFDLSGARAVIVGNGNVALDIARVLTMDPDELARTDIADHALAALRESAIREVVILGRRGVLQAAYTAPEFRALGRLDGVDIVVDPGDLVFDEAAQAYRAGTEAPYELGLKLAAAEEFAGRSPRNGSKRIVFRYCVSPTEIVGTDRVRALRYVHNELTGPVAAPTARPTGDTGELDTSLVVRAVGYRGQPIGDLPFDDQRGVLPTNDGRVVDAAGVPVPGVYAAGWIKRGPRGVIGSNRADAAETVAAILDDFRDGVLPIPVRDRAALSDLVRTRQPDMVDRTAWQAVDRAERAAGAAAGRPRVKLATVAELLATARRG</sequence>
<comment type="caution">
    <text evidence="13">The sequence shown here is derived from an EMBL/GenBank/DDBJ whole genome shotgun (WGS) entry which is preliminary data.</text>
</comment>
<gene>
    <name evidence="13" type="ORF">ABZ510_07075</name>
</gene>
<keyword evidence="9" id="KW-0408">Iron</keyword>
<evidence type="ECO:0000256" key="10">
    <source>
        <dbReference type="ARBA" id="ARBA00023014"/>
    </source>
</evidence>
<keyword evidence="10" id="KW-0411">Iron-sulfur</keyword>
<dbReference type="Gene3D" id="3.30.70.20">
    <property type="match status" value="1"/>
</dbReference>
<dbReference type="InterPro" id="IPR017900">
    <property type="entry name" value="4Fe4S_Fe_S_CS"/>
</dbReference>
<dbReference type="Pfam" id="PF00037">
    <property type="entry name" value="Fer4"/>
    <property type="match status" value="1"/>
</dbReference>
<dbReference type="PIRSF" id="PIRSF000362">
    <property type="entry name" value="FNR"/>
    <property type="match status" value="1"/>
</dbReference>
<dbReference type="EC" id="1.18.1.2" evidence="3"/>